<dbReference type="InterPro" id="IPR015947">
    <property type="entry name" value="PUA-like_sf"/>
</dbReference>
<accession>A0ABU5LF26</accession>
<reference evidence="3" key="1">
    <citation type="submission" date="2023-07" db="EMBL/GenBank/DDBJ databases">
        <title>Structural and functional analysis of rice phyllospheric bacteria for their antimicrobial properties and defense elicitation against blast disease.</title>
        <authorList>
            <person name="Sahu K.P."/>
            <person name="Asharani P."/>
            <person name="Kumar M."/>
            <person name="Reddy B."/>
            <person name="Kumar A."/>
        </authorList>
    </citation>
    <scope>NUCLEOTIDE SEQUENCE [LARGE SCALE GENOMIC DNA]</scope>
    <source>
        <strain evidence="3">OsEp_Plm_30P10</strain>
    </source>
</reference>
<dbReference type="InterPro" id="IPR007374">
    <property type="entry name" value="ASCH_domain"/>
</dbReference>
<dbReference type="CDD" id="cd06553">
    <property type="entry name" value="ASCH_Ef3133_like"/>
    <property type="match status" value="1"/>
</dbReference>
<sequence length="136" mass="14812">MQNIEALQQQYPGAKAWAMGDSPALANQLAALVVAGKKTATCGSLSAFCQDDDAPKPGSYHILLDGQGEPVCVIRIMALRVVRFCDVTEALARQEGEGDLSLDYWRTAHQAFFTRADSFSEEMELVVEEFTVVAVL</sequence>
<name>A0ABU5LF26_9GAMM</name>
<gene>
    <name evidence="2" type="ORF">N4G40_09690</name>
</gene>
<dbReference type="PANTHER" id="PTHR39203:SF1">
    <property type="entry name" value="CYTOPLASMIC PROTEIN"/>
    <property type="match status" value="1"/>
</dbReference>
<dbReference type="EMBL" id="JAOBTT010000001">
    <property type="protein sequence ID" value="MDZ7278542.1"/>
    <property type="molecule type" value="Genomic_DNA"/>
</dbReference>
<organism evidence="2 3">
    <name type="scientific">Pantoea eucrina</name>
    <dbReference type="NCBI Taxonomy" id="472693"/>
    <lineage>
        <taxon>Bacteria</taxon>
        <taxon>Pseudomonadati</taxon>
        <taxon>Pseudomonadota</taxon>
        <taxon>Gammaproteobacteria</taxon>
        <taxon>Enterobacterales</taxon>
        <taxon>Erwiniaceae</taxon>
        <taxon>Pantoea</taxon>
    </lineage>
</organism>
<evidence type="ECO:0000259" key="1">
    <source>
        <dbReference type="SMART" id="SM01022"/>
    </source>
</evidence>
<dbReference type="PIRSF" id="PIRSF021320">
    <property type="entry name" value="DUF984"/>
    <property type="match status" value="1"/>
</dbReference>
<evidence type="ECO:0000313" key="3">
    <source>
        <dbReference type="Proteomes" id="UP001288620"/>
    </source>
</evidence>
<dbReference type="SUPFAM" id="SSF88697">
    <property type="entry name" value="PUA domain-like"/>
    <property type="match status" value="1"/>
</dbReference>
<comment type="caution">
    <text evidence="2">The sequence shown here is derived from an EMBL/GenBank/DDBJ whole genome shotgun (WGS) entry which is preliminary data.</text>
</comment>
<dbReference type="InterPro" id="IPR009326">
    <property type="entry name" value="DUF984"/>
</dbReference>
<proteinExistence type="predicted"/>
<dbReference type="SMART" id="SM01022">
    <property type="entry name" value="ASCH"/>
    <property type="match status" value="1"/>
</dbReference>
<evidence type="ECO:0000313" key="2">
    <source>
        <dbReference type="EMBL" id="MDZ7278542.1"/>
    </source>
</evidence>
<dbReference type="Proteomes" id="UP001288620">
    <property type="component" value="Unassembled WGS sequence"/>
</dbReference>
<protein>
    <submittedName>
        <fullName evidence="2">ASCH domain-containing protein</fullName>
    </submittedName>
</protein>
<keyword evidence="3" id="KW-1185">Reference proteome</keyword>
<dbReference type="Pfam" id="PF04266">
    <property type="entry name" value="ASCH"/>
    <property type="match status" value="1"/>
</dbReference>
<dbReference type="RefSeq" id="WP_322542512.1">
    <property type="nucleotide sequence ID" value="NZ_JAOBTT010000001.1"/>
</dbReference>
<dbReference type="PANTHER" id="PTHR39203">
    <property type="entry name" value="CYTOPLASMIC PROTEIN-RELATED"/>
    <property type="match status" value="1"/>
</dbReference>
<feature type="domain" description="ASCH" evidence="1">
    <location>
        <begin position="17"/>
        <end position="134"/>
    </location>
</feature>
<dbReference type="Gene3D" id="3.10.400.10">
    <property type="entry name" value="Sulfate adenylyltransferase"/>
    <property type="match status" value="1"/>
</dbReference>